<evidence type="ECO:0000313" key="3">
    <source>
        <dbReference type="Proteomes" id="UP000193749"/>
    </source>
</evidence>
<dbReference type="EMBL" id="MLJI01000001">
    <property type="protein sequence ID" value="ORM92858.1"/>
    <property type="molecule type" value="Genomic_DNA"/>
</dbReference>
<dbReference type="Proteomes" id="UP000193749">
    <property type="component" value="Unassembled WGS sequence"/>
</dbReference>
<comment type="caution">
    <text evidence="2">The sequence shown here is derived from an EMBL/GenBank/DDBJ whole genome shotgun (WGS) entry which is preliminary data.</text>
</comment>
<name>A0A1X1ES86_PANCY</name>
<dbReference type="AlphaFoldDB" id="A0A1X1ES86"/>
<proteinExistence type="predicted"/>
<evidence type="ECO:0000313" key="2">
    <source>
        <dbReference type="EMBL" id="ORM92858.1"/>
    </source>
</evidence>
<gene>
    <name evidence="2" type="ORF">HA50_05635</name>
</gene>
<reference evidence="2 3" key="1">
    <citation type="journal article" date="2017" name="Antonie Van Leeuwenhoek">
        <title>Phylogenomic resolution of the bacterial genus Pantoea and its relationship with Erwinia and Tatumella.</title>
        <authorList>
            <person name="Palmer M."/>
            <person name="Steenkamp E.T."/>
            <person name="Coetzee M.P."/>
            <person name="Chan W.Y."/>
            <person name="van Zyl E."/>
            <person name="De Maayer P."/>
            <person name="Coutinho T.A."/>
            <person name="Blom J."/>
            <person name="Smits T.H."/>
            <person name="Duffy B."/>
            <person name="Venter S.N."/>
        </authorList>
    </citation>
    <scope>NUCLEOTIDE SEQUENCE [LARGE SCALE GENOMIC DNA]</scope>
    <source>
        <strain evidence="2 3">LMG 2657</strain>
    </source>
</reference>
<dbReference type="RefSeq" id="WP_084873522.1">
    <property type="nucleotide sequence ID" value="NZ_JAGGMY010000001.1"/>
</dbReference>
<protein>
    <submittedName>
        <fullName evidence="2">Uncharacterized protein</fullName>
    </submittedName>
</protein>
<keyword evidence="3" id="KW-1185">Reference proteome</keyword>
<sequence>MKRPFKIATSIIAILVVVLTGVIAYYWPIIEPGFDGSAHYTEQETRLYEHFTPDILKKMPRISDRYEFAFYNVSGPESQGYTVTFHDTTDTSKISAYLASLGYSKHNDCVVSGDCWRGKNPEVTVTVGTIAQNKDVLVSVVYTHQY</sequence>
<keyword evidence="1" id="KW-0812">Transmembrane</keyword>
<accession>A0A1X1ES86</accession>
<organism evidence="2 3">
    <name type="scientific">Pantoea cypripedii</name>
    <name type="common">Pectobacterium cypripedii</name>
    <name type="synonym">Erwinia cypripedii</name>
    <dbReference type="NCBI Taxonomy" id="55209"/>
    <lineage>
        <taxon>Bacteria</taxon>
        <taxon>Pseudomonadati</taxon>
        <taxon>Pseudomonadota</taxon>
        <taxon>Gammaproteobacteria</taxon>
        <taxon>Enterobacterales</taxon>
        <taxon>Erwiniaceae</taxon>
        <taxon>Pantoea</taxon>
    </lineage>
</organism>
<keyword evidence="1" id="KW-1133">Transmembrane helix</keyword>
<dbReference type="OrthoDB" id="6463131at2"/>
<evidence type="ECO:0000256" key="1">
    <source>
        <dbReference type="SAM" id="Phobius"/>
    </source>
</evidence>
<feature type="transmembrane region" description="Helical" evidence="1">
    <location>
        <begin position="7"/>
        <end position="27"/>
    </location>
</feature>
<keyword evidence="1" id="KW-0472">Membrane</keyword>